<evidence type="ECO:0000313" key="2">
    <source>
        <dbReference type="Proteomes" id="UP000254879"/>
    </source>
</evidence>
<proteinExistence type="predicted"/>
<evidence type="ECO:0000313" key="1">
    <source>
        <dbReference type="EMBL" id="STY85543.1"/>
    </source>
</evidence>
<gene>
    <name evidence="1" type="ORF">NCTC10815_03103</name>
</gene>
<dbReference type="RefSeq" id="WP_115346462.1">
    <property type="nucleotide sequence ID" value="NZ_UGPG01000002.1"/>
</dbReference>
<name>A0A378PH39_LISGR</name>
<dbReference type="EMBL" id="UGPG01000002">
    <property type="protein sequence ID" value="STY85543.1"/>
    <property type="molecule type" value="Genomic_DNA"/>
</dbReference>
<organism evidence="1 2">
    <name type="scientific">Listeria grayi</name>
    <name type="common">Listeria murrayi</name>
    <dbReference type="NCBI Taxonomy" id="1641"/>
    <lineage>
        <taxon>Bacteria</taxon>
        <taxon>Bacillati</taxon>
        <taxon>Bacillota</taxon>
        <taxon>Bacilli</taxon>
        <taxon>Bacillales</taxon>
        <taxon>Listeriaceae</taxon>
        <taxon>Listeria</taxon>
    </lineage>
</organism>
<sequence>MTYRDRGMQKWQGMILSEHTEQLEQAKRKLSWLPRQSEECLVEILSYAVTKQHAITIQRLTKDENGSPLPFVVGRIAGVEDDRIYMRDMAGEINVLTFDDINHISEGTIENGTGRRLHPRPLS</sequence>
<protein>
    <recommendedName>
        <fullName evidence="3">YolD-like protein</fullName>
    </recommendedName>
</protein>
<dbReference type="AlphaFoldDB" id="A0A378PH39"/>
<accession>A0A378PH39</accession>
<evidence type="ECO:0008006" key="3">
    <source>
        <dbReference type="Google" id="ProtNLM"/>
    </source>
</evidence>
<dbReference type="Proteomes" id="UP000254879">
    <property type="component" value="Unassembled WGS sequence"/>
</dbReference>
<reference evidence="1 2" key="1">
    <citation type="submission" date="2018-06" db="EMBL/GenBank/DDBJ databases">
        <authorList>
            <consortium name="Pathogen Informatics"/>
            <person name="Doyle S."/>
        </authorList>
    </citation>
    <scope>NUCLEOTIDE SEQUENCE [LARGE SCALE GENOMIC DNA]</scope>
    <source>
        <strain evidence="2">NCTC 10815</strain>
    </source>
</reference>